<accession>A0A4Y9ZPX1</accession>
<gene>
    <name evidence="1" type="ORF">EWM64_g8474</name>
</gene>
<evidence type="ECO:0000313" key="2">
    <source>
        <dbReference type="Proteomes" id="UP000298061"/>
    </source>
</evidence>
<evidence type="ECO:0000313" key="1">
    <source>
        <dbReference type="EMBL" id="TFY75538.1"/>
    </source>
</evidence>
<dbReference type="EMBL" id="SFCI01001533">
    <property type="protein sequence ID" value="TFY75538.1"/>
    <property type="molecule type" value="Genomic_DNA"/>
</dbReference>
<dbReference type="Proteomes" id="UP000298061">
    <property type="component" value="Unassembled WGS sequence"/>
</dbReference>
<sequence length="214" mass="23928">MIDDLREEAVDALTSIFPSSLASWTDNTFHYLPPDLDAMYAVELAKQHDVPIILPAACYLASLRTARRINITKKSRASNATRWTCAVFRDEFTDVAYNALLHSRSDQDSRHVLRGPFGARCWRDCNDGCCVLTEGSFADGEQKFRCLALSDVFSPTLGRMHPKYNKICKVLKSRVDQYWLTAQGKVWDALPSLCGYKDWAAVKAAQAAVAGSKE</sequence>
<comment type="caution">
    <text evidence="1">The sequence shown here is derived from an EMBL/GenBank/DDBJ whole genome shotgun (WGS) entry which is preliminary data.</text>
</comment>
<name>A0A4Y9ZPX1_9AGAM</name>
<dbReference type="OrthoDB" id="3893071at2759"/>
<keyword evidence="2" id="KW-1185">Reference proteome</keyword>
<reference evidence="1 2" key="1">
    <citation type="submission" date="2019-02" db="EMBL/GenBank/DDBJ databases">
        <title>Genome sequencing of the rare red list fungi Hericium alpestre (H. flagellum).</title>
        <authorList>
            <person name="Buettner E."/>
            <person name="Kellner H."/>
        </authorList>
    </citation>
    <scope>NUCLEOTIDE SEQUENCE [LARGE SCALE GENOMIC DNA]</scope>
    <source>
        <strain evidence="1 2">DSM 108284</strain>
    </source>
</reference>
<dbReference type="AlphaFoldDB" id="A0A4Y9ZPX1"/>
<proteinExistence type="predicted"/>
<protein>
    <submittedName>
        <fullName evidence="1">Uncharacterized protein</fullName>
    </submittedName>
</protein>
<organism evidence="1 2">
    <name type="scientific">Hericium alpestre</name>
    <dbReference type="NCBI Taxonomy" id="135208"/>
    <lineage>
        <taxon>Eukaryota</taxon>
        <taxon>Fungi</taxon>
        <taxon>Dikarya</taxon>
        <taxon>Basidiomycota</taxon>
        <taxon>Agaricomycotina</taxon>
        <taxon>Agaricomycetes</taxon>
        <taxon>Russulales</taxon>
        <taxon>Hericiaceae</taxon>
        <taxon>Hericium</taxon>
    </lineage>
</organism>